<dbReference type="Gene3D" id="3.30.420.10">
    <property type="entry name" value="Ribonuclease H-like superfamily/Ribonuclease H"/>
    <property type="match status" value="1"/>
</dbReference>
<protein>
    <submittedName>
        <fullName evidence="1">Uncharacterized protein</fullName>
    </submittedName>
</protein>
<name>A0A0G2Y0W3_MIMIV</name>
<dbReference type="EMBL" id="KM982401">
    <property type="protein sequence ID" value="AKI79310.1"/>
    <property type="molecule type" value="Genomic_DNA"/>
</dbReference>
<dbReference type="GO" id="GO:0003676">
    <property type="term" value="F:nucleic acid binding"/>
    <property type="evidence" value="ECO:0007669"/>
    <property type="project" value="InterPro"/>
</dbReference>
<reference evidence="1 2" key="1">
    <citation type="submission" date="2014-10" db="EMBL/GenBank/DDBJ databases">
        <title>Pan-genome analysis of Brazilian lineage A amoebal mimiviruses.</title>
        <authorList>
            <person name="Assis F.L."/>
            <person name="Abrahao J.S."/>
            <person name="Kroon E.G."/>
            <person name="Dornas F.P."/>
            <person name="Andrade K.R."/>
            <person name="Borato P.V.M."/>
            <person name="Pilotto M.R."/>
            <person name="Benamar S."/>
            <person name="LaScola B."/>
            <person name="Colson P."/>
        </authorList>
    </citation>
    <scope>NUCLEOTIDE SEQUENCE [LARGE SCALE GENOMIC DNA]</scope>
    <source>
        <strain evidence="1 2">Oyster</strain>
    </source>
</reference>
<sequence>MELLDKAVTDFQLFYQKILDLYESDFSPAEKWTEIATHIHDNQQIPIGIYKLLRQNDTVNQIDIDYKSDLEQLNSKISLESDFIVKSSLIIASMHFIIYDMITREGNYSSIMYGSEEMNIPSVHNMIYYVYISTKNQQNIYFHAYILLFGLESIFNKKFYVGMDFEFTNKKIQLSQLNFEHNVSTKSIIMIVSPNELEDIMMNNFIKIIICNTNIKKILHGSDSLDIPYMYTHMLDGDPDKIIKFTRTLIDTRFLCEYYKLNSDIVSDNRCSIYDEDPSRSAVYFFKVISDEQQNKLAELLESMPAPHDIQWNIHKMPISQARYAAYDVLYLKVFYYRIIHVATEEDPSDIGKKNIIELYKHLLNEITRFVYLEQNGITLLMAKCKEEVDVVNNYFIRNSEGITKMIDIFNQVSLGLETSDPKVNVDSFSKVNHFKRPITTIIKRIVYGFISYRCRIYKDKSTIWTDKLDNQFIFDFLAKMKFNYLNKMFKELSKTLESRIVAICSVR</sequence>
<evidence type="ECO:0000313" key="2">
    <source>
        <dbReference type="Proteomes" id="UP000241474"/>
    </source>
</evidence>
<dbReference type="Proteomes" id="UP000241474">
    <property type="component" value="Segment"/>
</dbReference>
<evidence type="ECO:0000313" key="1">
    <source>
        <dbReference type="EMBL" id="AKI79310.1"/>
    </source>
</evidence>
<organism evidence="1 2">
    <name type="scientific">Acanthamoeba polyphaga mimivirus</name>
    <name type="common">APMV</name>
    <dbReference type="NCBI Taxonomy" id="212035"/>
    <lineage>
        <taxon>Viruses</taxon>
        <taxon>Varidnaviria</taxon>
        <taxon>Bamfordvirae</taxon>
        <taxon>Nucleocytoviricota</taxon>
        <taxon>Megaviricetes</taxon>
        <taxon>Imitervirales</taxon>
        <taxon>Mimiviridae</taxon>
        <taxon>Megamimivirinae</taxon>
        <taxon>Mimivirus</taxon>
        <taxon>Mimivirus bradfordmassiliense</taxon>
    </lineage>
</organism>
<proteinExistence type="predicted"/>
<dbReference type="InterPro" id="IPR036397">
    <property type="entry name" value="RNaseH_sf"/>
</dbReference>
<organismHost>
    <name type="scientific">Acanthamoeba polyphaga</name>
    <name type="common">Amoeba</name>
    <dbReference type="NCBI Taxonomy" id="5757"/>
</organismHost>
<accession>A0A0G2Y0W3</accession>